<gene>
    <name evidence="5" type="ORF">GCM10007096_42120</name>
</gene>
<evidence type="ECO:0000256" key="3">
    <source>
        <dbReference type="ARBA" id="ARBA00023163"/>
    </source>
</evidence>
<dbReference type="EMBL" id="BMFV01000058">
    <property type="protein sequence ID" value="GGH88850.1"/>
    <property type="molecule type" value="Genomic_DNA"/>
</dbReference>
<sequence length="332" mass="38694">MPQIKHMHYLSSPVFELLAAGFRMCSHESMIGTRKPEGLDQWVRQKRATLSETMQADLDLFFNSESFFGLTLIRMAWDYKVYHQVKAFIEKLTTLPATTLFSYFFRTGYPSEQDYNIQNFESVNAYIEASTLPEKEKWKLTYLFLHKEQTKQKCIELLSTLHSLLEDEWEDLLRQHEASIQEVKALGSEVMELFSLPLSSIESVKEVVFAPSVFYWDCSLSSDSKDSLIYLYGIKLLNVQTEKKEKVLDALKILSDERRVEIIRLLNQGPLYGYELAKKMDLSNSTVSHHLSSLASIGLVKSVRRENRVYFEVQKQEVEELLERIKKFLLIK</sequence>
<evidence type="ECO:0000256" key="1">
    <source>
        <dbReference type="ARBA" id="ARBA00023015"/>
    </source>
</evidence>
<name>A0A8J2ZZP9_9BACL</name>
<proteinExistence type="predicted"/>
<dbReference type="Pfam" id="PF01022">
    <property type="entry name" value="HTH_5"/>
    <property type="match status" value="1"/>
</dbReference>
<evidence type="ECO:0000313" key="6">
    <source>
        <dbReference type="Proteomes" id="UP000656813"/>
    </source>
</evidence>
<keyword evidence="6" id="KW-1185">Reference proteome</keyword>
<feature type="domain" description="HTH arsR-type" evidence="4">
    <location>
        <begin position="239"/>
        <end position="332"/>
    </location>
</feature>
<reference evidence="5" key="1">
    <citation type="journal article" date="2014" name="Int. J. Syst. Evol. Microbiol.">
        <title>Complete genome sequence of Corynebacterium casei LMG S-19264T (=DSM 44701T), isolated from a smear-ripened cheese.</title>
        <authorList>
            <consortium name="US DOE Joint Genome Institute (JGI-PGF)"/>
            <person name="Walter F."/>
            <person name="Albersmeier A."/>
            <person name="Kalinowski J."/>
            <person name="Ruckert C."/>
        </authorList>
    </citation>
    <scope>NUCLEOTIDE SEQUENCE</scope>
    <source>
        <strain evidence="5">CGMCC 1.12777</strain>
    </source>
</reference>
<dbReference type="Proteomes" id="UP000656813">
    <property type="component" value="Unassembled WGS sequence"/>
</dbReference>
<dbReference type="InterPro" id="IPR036388">
    <property type="entry name" value="WH-like_DNA-bd_sf"/>
</dbReference>
<comment type="caution">
    <text evidence="5">The sequence shown here is derived from an EMBL/GenBank/DDBJ whole genome shotgun (WGS) entry which is preliminary data.</text>
</comment>
<evidence type="ECO:0000313" key="5">
    <source>
        <dbReference type="EMBL" id="GGH88850.1"/>
    </source>
</evidence>
<dbReference type="PROSITE" id="PS50987">
    <property type="entry name" value="HTH_ARSR_2"/>
    <property type="match status" value="1"/>
</dbReference>
<dbReference type="CDD" id="cd00090">
    <property type="entry name" value="HTH_ARSR"/>
    <property type="match status" value="1"/>
</dbReference>
<dbReference type="NCBIfam" id="NF033788">
    <property type="entry name" value="HTH_metalloreg"/>
    <property type="match status" value="1"/>
</dbReference>
<keyword evidence="1" id="KW-0805">Transcription regulation</keyword>
<dbReference type="InterPro" id="IPR001845">
    <property type="entry name" value="HTH_ArsR_DNA-bd_dom"/>
</dbReference>
<dbReference type="InterPro" id="IPR011991">
    <property type="entry name" value="ArsR-like_HTH"/>
</dbReference>
<evidence type="ECO:0000256" key="2">
    <source>
        <dbReference type="ARBA" id="ARBA00023125"/>
    </source>
</evidence>
<dbReference type="AlphaFoldDB" id="A0A8J2ZZP9"/>
<keyword evidence="2" id="KW-0238">DNA-binding</keyword>
<dbReference type="InterPro" id="IPR036390">
    <property type="entry name" value="WH_DNA-bd_sf"/>
</dbReference>
<evidence type="ECO:0000259" key="4">
    <source>
        <dbReference type="PROSITE" id="PS50987"/>
    </source>
</evidence>
<keyword evidence="3" id="KW-0804">Transcription</keyword>
<reference evidence="5" key="2">
    <citation type="submission" date="2020-09" db="EMBL/GenBank/DDBJ databases">
        <authorList>
            <person name="Sun Q."/>
            <person name="Zhou Y."/>
        </authorList>
    </citation>
    <scope>NUCLEOTIDE SEQUENCE</scope>
    <source>
        <strain evidence="5">CGMCC 1.12777</strain>
    </source>
</reference>
<accession>A0A8J2ZZP9</accession>
<dbReference type="PANTHER" id="PTHR33154:SF38">
    <property type="entry name" value="HTH ARSR-TYPE DOMAIN-CONTAINING PROTEIN"/>
    <property type="match status" value="1"/>
</dbReference>
<protein>
    <recommendedName>
        <fullName evidence="4">HTH arsR-type domain-containing protein</fullName>
    </recommendedName>
</protein>
<organism evidence="5 6">
    <name type="scientific">Pullulanibacillus pueri</name>
    <dbReference type="NCBI Taxonomy" id="1437324"/>
    <lineage>
        <taxon>Bacteria</taxon>
        <taxon>Bacillati</taxon>
        <taxon>Bacillota</taxon>
        <taxon>Bacilli</taxon>
        <taxon>Bacillales</taxon>
        <taxon>Sporolactobacillaceae</taxon>
        <taxon>Pullulanibacillus</taxon>
    </lineage>
</organism>
<dbReference type="SUPFAM" id="SSF46785">
    <property type="entry name" value="Winged helix' DNA-binding domain"/>
    <property type="match status" value="1"/>
</dbReference>
<dbReference type="SMART" id="SM00418">
    <property type="entry name" value="HTH_ARSR"/>
    <property type="match status" value="1"/>
</dbReference>
<dbReference type="Gene3D" id="1.10.10.10">
    <property type="entry name" value="Winged helix-like DNA-binding domain superfamily/Winged helix DNA-binding domain"/>
    <property type="match status" value="1"/>
</dbReference>
<dbReference type="GO" id="GO:0003700">
    <property type="term" value="F:DNA-binding transcription factor activity"/>
    <property type="evidence" value="ECO:0007669"/>
    <property type="project" value="InterPro"/>
</dbReference>
<dbReference type="PANTHER" id="PTHR33154">
    <property type="entry name" value="TRANSCRIPTIONAL REGULATOR, ARSR FAMILY"/>
    <property type="match status" value="1"/>
</dbReference>
<dbReference type="RefSeq" id="WP_188499358.1">
    <property type="nucleotide sequence ID" value="NZ_BMFV01000058.1"/>
</dbReference>
<dbReference type="PRINTS" id="PR00778">
    <property type="entry name" value="HTHARSR"/>
</dbReference>
<dbReference type="GO" id="GO:0003677">
    <property type="term" value="F:DNA binding"/>
    <property type="evidence" value="ECO:0007669"/>
    <property type="project" value="UniProtKB-KW"/>
</dbReference>
<dbReference type="InterPro" id="IPR051081">
    <property type="entry name" value="HTH_MetalResp_TranReg"/>
</dbReference>